<evidence type="ECO:0000256" key="1">
    <source>
        <dbReference type="SAM" id="MobiDB-lite"/>
    </source>
</evidence>
<accession>A0ABU6FB89</accession>
<evidence type="ECO:0000313" key="2">
    <source>
        <dbReference type="EMBL" id="MEB8341304.1"/>
    </source>
</evidence>
<name>A0ABU6FB89_9ACTN</name>
<gene>
    <name evidence="2" type="ORF">OKJ99_27750</name>
</gene>
<dbReference type="Proteomes" id="UP001354931">
    <property type="component" value="Unassembled WGS sequence"/>
</dbReference>
<sequence>MSSRRVPNAREDAATGGPARETDVRVGPPAEEPIEYQLVRAIVRKVEELVLSETSRGSLDADNKLLTELVQRMIREDYPDQRPTTMAVFRSAYRVLSSPTNPTSLDSDYLVYAHVKNLARSVGALADVLDSPRSAAGFIAQPGLPPERRLP</sequence>
<keyword evidence="3" id="KW-1185">Reference proteome</keyword>
<proteinExistence type="predicted"/>
<dbReference type="EMBL" id="JAOZYC010000145">
    <property type="protein sequence ID" value="MEB8341304.1"/>
    <property type="molecule type" value="Genomic_DNA"/>
</dbReference>
<dbReference type="RefSeq" id="WP_326020393.1">
    <property type="nucleotide sequence ID" value="NZ_JAOZYC010000145.1"/>
</dbReference>
<reference evidence="2 3" key="1">
    <citation type="submission" date="2022-10" db="EMBL/GenBank/DDBJ databases">
        <authorList>
            <person name="Xie J."/>
            <person name="Shen N."/>
        </authorList>
    </citation>
    <scope>NUCLEOTIDE SEQUENCE [LARGE SCALE GENOMIC DNA]</scope>
    <source>
        <strain evidence="2 3">YIM65594</strain>
    </source>
</reference>
<feature type="region of interest" description="Disordered" evidence="1">
    <location>
        <begin position="1"/>
        <end position="29"/>
    </location>
</feature>
<protein>
    <submittedName>
        <fullName evidence="2">Uncharacterized protein</fullName>
    </submittedName>
</protein>
<comment type="caution">
    <text evidence="2">The sequence shown here is derived from an EMBL/GenBank/DDBJ whole genome shotgun (WGS) entry which is preliminary data.</text>
</comment>
<evidence type="ECO:0000313" key="3">
    <source>
        <dbReference type="Proteomes" id="UP001354931"/>
    </source>
</evidence>
<organism evidence="2 3">
    <name type="scientific">Streptomyces endophyticus</name>
    <dbReference type="NCBI Taxonomy" id="714166"/>
    <lineage>
        <taxon>Bacteria</taxon>
        <taxon>Bacillati</taxon>
        <taxon>Actinomycetota</taxon>
        <taxon>Actinomycetes</taxon>
        <taxon>Kitasatosporales</taxon>
        <taxon>Streptomycetaceae</taxon>
        <taxon>Streptomyces</taxon>
    </lineage>
</organism>